<dbReference type="Proteomes" id="UP000306416">
    <property type="component" value="Unassembled WGS sequence"/>
</dbReference>
<feature type="transmembrane region" description="Helical" evidence="1">
    <location>
        <begin position="248"/>
        <end position="268"/>
    </location>
</feature>
<dbReference type="AlphaFoldDB" id="A0A4S1CCG1"/>
<dbReference type="EMBL" id="SRSC01000003">
    <property type="protein sequence ID" value="TGU71059.1"/>
    <property type="molecule type" value="Genomic_DNA"/>
</dbReference>
<name>A0A4S1CCG1_9BACT</name>
<keyword evidence="1" id="KW-0472">Membrane</keyword>
<reference evidence="2 3" key="1">
    <citation type="submission" date="2019-04" db="EMBL/GenBank/DDBJ databases">
        <title>Geobacter oryzae sp. nov., ferric-reducing bacteria isolated from paddy soil.</title>
        <authorList>
            <person name="Xu Z."/>
            <person name="Masuda Y."/>
            <person name="Itoh H."/>
            <person name="Senoo K."/>
        </authorList>
    </citation>
    <scope>NUCLEOTIDE SEQUENCE [LARGE SCALE GENOMIC DNA]</scope>
    <source>
        <strain evidence="2 3">Red111</strain>
    </source>
</reference>
<feature type="transmembrane region" description="Helical" evidence="1">
    <location>
        <begin position="274"/>
        <end position="293"/>
    </location>
</feature>
<accession>A0A4S1CCG1</accession>
<feature type="transmembrane region" description="Helical" evidence="1">
    <location>
        <begin position="54"/>
        <end position="71"/>
    </location>
</feature>
<keyword evidence="1" id="KW-1133">Transmembrane helix</keyword>
<protein>
    <submittedName>
        <fullName evidence="2">Uncharacterized protein</fullName>
    </submittedName>
</protein>
<keyword evidence="3" id="KW-1185">Reference proteome</keyword>
<evidence type="ECO:0000313" key="3">
    <source>
        <dbReference type="Proteomes" id="UP000306416"/>
    </source>
</evidence>
<comment type="caution">
    <text evidence="2">The sequence shown here is derived from an EMBL/GenBank/DDBJ whole genome shotgun (WGS) entry which is preliminary data.</text>
</comment>
<keyword evidence="1" id="KW-0812">Transmembrane</keyword>
<evidence type="ECO:0000256" key="1">
    <source>
        <dbReference type="SAM" id="Phobius"/>
    </source>
</evidence>
<organism evidence="2 3">
    <name type="scientific">Geomonas terrae</name>
    <dbReference type="NCBI Taxonomy" id="2562681"/>
    <lineage>
        <taxon>Bacteria</taxon>
        <taxon>Pseudomonadati</taxon>
        <taxon>Thermodesulfobacteriota</taxon>
        <taxon>Desulfuromonadia</taxon>
        <taxon>Geobacterales</taxon>
        <taxon>Geobacteraceae</taxon>
        <taxon>Geomonas</taxon>
    </lineage>
</organism>
<dbReference type="RefSeq" id="WP_135870498.1">
    <property type="nucleotide sequence ID" value="NZ_SRSC01000003.1"/>
</dbReference>
<gene>
    <name evidence="2" type="ORF">E4633_11975</name>
</gene>
<proteinExistence type="predicted"/>
<sequence>MIRFDHEQPMTGDAAIPPANGREVAFCWWGAILWNAIAQPTGFICLNALIKGEALAALGLLFPLVGLRLLWQAFRKRRQVRDLGEIRLHMDPFPASIGGEAGGSIDLPVRYSADNVFLVSLRCERGIKRDDDTHMELMWDERGYAASMPAGTGTRIAFRFAVPANQLSSSNVHVWTIRITAELPGLEFDRSFIIPVLRAGRPKRSQLTVPLACELKPPMDIPSRTVRIRHHPAGVQLLFPCRRNAKSALLSAFFSAWFLGGVVIIVVKNPGAEAVMLPLFGLIGGGLLLYSVWLSGNSIEVSAGAGELNVVRRFLGLSLPASRIAAVAVRRVEPVRSGAHGTGPCARLLYRITAQCSDGTGITVGDGVEGRRVAEEVARQLREACGVLPSTAEDL</sequence>
<evidence type="ECO:0000313" key="2">
    <source>
        <dbReference type="EMBL" id="TGU71059.1"/>
    </source>
</evidence>